<evidence type="ECO:0008006" key="5">
    <source>
        <dbReference type="Google" id="ProtNLM"/>
    </source>
</evidence>
<dbReference type="VEuPathDB" id="VectorBase:PPAI006761"/>
<dbReference type="PANTHER" id="PTHR23159:SF65">
    <property type="entry name" value="ROOTLETIN, ISOFORM D"/>
    <property type="match status" value="1"/>
</dbReference>
<keyword evidence="1" id="KW-0175">Coiled coil</keyword>
<dbReference type="PANTHER" id="PTHR23159">
    <property type="entry name" value="CENTROSOMAL PROTEIN 2"/>
    <property type="match status" value="1"/>
</dbReference>
<dbReference type="SUPFAM" id="SSF57997">
    <property type="entry name" value="Tropomyosin"/>
    <property type="match status" value="1"/>
</dbReference>
<feature type="coiled-coil region" evidence="1">
    <location>
        <begin position="508"/>
        <end position="833"/>
    </location>
</feature>
<sequence length="1036" mass="119354">MAEENAKKLNEEKEQIRASLEKRMQHSLAALQASKDAEIDALKERYDQLQMHVEALCQQHEEVMIRAENDKQQALMLAHRDKQAVIERLDAVSRELTAENETSERLRREGAARAEKDRTTINQLREEITRLKAKMEESRQKHEEDLHKLESYLSSLREEREAAQKENEELRVQIRLCEDRGDSLNSQLIETVRKLKETENAVEAARKELTDTRRALADSNIEKDKYANTNRDLREHVKRVEGQRRETSRLHDEALAKIAGLEEARTANEVEKTRLSTLLKETDNNVAKLNQELQQAEANLQKMSSNASQKDAVEKELHARLTNEMEEKERIQAEMHQAKKQLADLDASLHATRQELGRSRCKLNQDEHRWHGREQELLQRLDEGRCREKRLEDQKHNLEVCLADATQQIQELKARLGGCEGRVRALDEQLIQTESAKRETENKLSSIAHTLRRIAGIQLDGTVSLPYRLLSPSRRYSPARGGHDYDCRSVGGDGPLIDVDPEMVRKGVRALMQQVAQIEREKDDFKAQLSTAKKQLQEAAEAQSKGENKLSKLQQILRSVQEEKANVEAKLNQKGSALQVVEENLRQRTEEANMLRDKVNSLEEELSRCENRASKLDLQRVALEGDIQRLQMALHEKDNNLRSLQERFENQGRASTQLEDRCIALKTTVDQLKERLQGAAITETELRAEINCLHKAHSEQGHNVMAGHDKLKQIQKTLSNSENERRILAERLEASQTVANDLRRTQQAQQDSCQRLQEQVAELEVQKSALESQLRIAKWNQENADQMSAAVPSTNEGDLRQLQRDRSELRVKVDALNEKVRALENEKRNLERSSKFSGRVDFDRSEKSLQGIDSNRLESETSRGGFNCGLDHTMIEQENRDLRMKVRRLETLLAEKESELARAKAKMADIPKCLSNDAEKYRSAQLQAERLLDAREQSHRQQVLRLENQISMLREQLAQEAKRRQHYILRSTRAGREMQQLRQTLGDSLRHVAQEPLDPITLESETRRLDSAVSLSLPPNSGREYEHHSSYSPRYK</sequence>
<evidence type="ECO:0000313" key="4">
    <source>
        <dbReference type="Proteomes" id="UP000092462"/>
    </source>
</evidence>
<dbReference type="Gene3D" id="1.20.5.340">
    <property type="match status" value="1"/>
</dbReference>
<dbReference type="EMBL" id="AJVK01058717">
    <property type="status" value="NOT_ANNOTATED_CDS"/>
    <property type="molecule type" value="Genomic_DNA"/>
</dbReference>
<organism evidence="3 4">
    <name type="scientific">Phlebotomus papatasi</name>
    <name type="common">Sandfly</name>
    <dbReference type="NCBI Taxonomy" id="29031"/>
    <lineage>
        <taxon>Eukaryota</taxon>
        <taxon>Metazoa</taxon>
        <taxon>Ecdysozoa</taxon>
        <taxon>Arthropoda</taxon>
        <taxon>Hexapoda</taxon>
        <taxon>Insecta</taxon>
        <taxon>Pterygota</taxon>
        <taxon>Neoptera</taxon>
        <taxon>Endopterygota</taxon>
        <taxon>Diptera</taxon>
        <taxon>Nematocera</taxon>
        <taxon>Psychodoidea</taxon>
        <taxon>Psychodidae</taxon>
        <taxon>Phlebotomus</taxon>
        <taxon>Phlebotomus</taxon>
    </lineage>
</organism>
<dbReference type="Proteomes" id="UP000092462">
    <property type="component" value="Unassembled WGS sequence"/>
</dbReference>
<dbReference type="VEuPathDB" id="VectorBase:PPAPM1_001768"/>
<feature type="coiled-coil region" evidence="1">
    <location>
        <begin position="875"/>
        <end position="906"/>
    </location>
</feature>
<feature type="coiled-coil region" evidence="1">
    <location>
        <begin position="2"/>
        <end position="59"/>
    </location>
</feature>
<protein>
    <recommendedName>
        <fullName evidence="5">Rootletin</fullName>
    </recommendedName>
</protein>
<keyword evidence="4" id="KW-1185">Reference proteome</keyword>
<dbReference type="EnsemblMetazoa" id="PPAI006761-RA">
    <property type="protein sequence ID" value="PPAI006761-PA"/>
    <property type="gene ID" value="PPAI006761"/>
</dbReference>
<accession>A0A1B0DFF2</accession>
<feature type="coiled-coil region" evidence="1">
    <location>
        <begin position="89"/>
        <end position="443"/>
    </location>
</feature>
<proteinExistence type="predicted"/>
<evidence type="ECO:0000313" key="3">
    <source>
        <dbReference type="EnsemblMetazoa" id="PPAI006761-PA"/>
    </source>
</evidence>
<name>A0A1B0DFF2_PHLPP</name>
<dbReference type="AlphaFoldDB" id="A0A1B0DFF2"/>
<feature type="region of interest" description="Disordered" evidence="2">
    <location>
        <begin position="996"/>
        <end position="1036"/>
    </location>
</feature>
<feature type="coiled-coil region" evidence="1">
    <location>
        <begin position="936"/>
        <end position="963"/>
    </location>
</feature>
<reference evidence="3" key="1">
    <citation type="submission" date="2022-08" db="UniProtKB">
        <authorList>
            <consortium name="EnsemblMetazoa"/>
        </authorList>
    </citation>
    <scope>IDENTIFICATION</scope>
    <source>
        <strain evidence="3">Israel</strain>
    </source>
</reference>
<evidence type="ECO:0000256" key="1">
    <source>
        <dbReference type="SAM" id="Coils"/>
    </source>
</evidence>
<evidence type="ECO:0000256" key="2">
    <source>
        <dbReference type="SAM" id="MobiDB-lite"/>
    </source>
</evidence>